<evidence type="ECO:0000256" key="4">
    <source>
        <dbReference type="ARBA" id="ARBA00022630"/>
    </source>
</evidence>
<comment type="cofactor">
    <cofactor evidence="1">
        <name>Mg(2+)</name>
        <dbReference type="ChEBI" id="CHEBI:18420"/>
    </cofactor>
</comment>
<evidence type="ECO:0000256" key="9">
    <source>
        <dbReference type="ARBA" id="ARBA00031306"/>
    </source>
</evidence>
<reference evidence="12" key="1">
    <citation type="journal article" date="2014" name="Int. J. Syst. Evol. Microbiol.">
        <title>Complete genome sequence of Corynebacterium casei LMG S-19264T (=DSM 44701T), isolated from a smear-ripened cheese.</title>
        <authorList>
            <consortium name="US DOE Joint Genome Institute (JGI-PGF)"/>
            <person name="Walter F."/>
            <person name="Albersmeier A."/>
            <person name="Kalinowski J."/>
            <person name="Ruckert C."/>
        </authorList>
    </citation>
    <scope>NUCLEOTIDE SEQUENCE</scope>
    <source>
        <strain evidence="12">VKM B-2222</strain>
    </source>
</reference>
<dbReference type="PANTHER" id="PTHR30040:SF2">
    <property type="entry name" value="FAD:PROTEIN FMN TRANSFERASE"/>
    <property type="match status" value="1"/>
</dbReference>
<reference evidence="12" key="2">
    <citation type="submission" date="2023-01" db="EMBL/GenBank/DDBJ databases">
        <authorList>
            <person name="Sun Q."/>
            <person name="Evtushenko L."/>
        </authorList>
    </citation>
    <scope>NUCLEOTIDE SEQUENCE</scope>
    <source>
        <strain evidence="12">VKM B-2222</strain>
    </source>
</reference>
<evidence type="ECO:0000256" key="3">
    <source>
        <dbReference type="ARBA" id="ARBA00016337"/>
    </source>
</evidence>
<dbReference type="GO" id="GO:0046872">
    <property type="term" value="F:metal ion binding"/>
    <property type="evidence" value="ECO:0007669"/>
    <property type="project" value="UniProtKB-KW"/>
</dbReference>
<keyword evidence="8" id="KW-0460">Magnesium</keyword>
<dbReference type="EC" id="2.7.1.180" evidence="2"/>
<dbReference type="GO" id="GO:0016740">
    <property type="term" value="F:transferase activity"/>
    <property type="evidence" value="ECO:0007669"/>
    <property type="project" value="UniProtKB-KW"/>
</dbReference>
<evidence type="ECO:0000313" key="12">
    <source>
        <dbReference type="EMBL" id="GLK62720.1"/>
    </source>
</evidence>
<evidence type="ECO:0000256" key="1">
    <source>
        <dbReference type="ARBA" id="ARBA00001946"/>
    </source>
</evidence>
<proteinExistence type="predicted"/>
<evidence type="ECO:0000256" key="11">
    <source>
        <dbReference type="SAM" id="SignalP"/>
    </source>
</evidence>
<evidence type="ECO:0000256" key="6">
    <source>
        <dbReference type="ARBA" id="ARBA00022723"/>
    </source>
</evidence>
<evidence type="ECO:0000256" key="7">
    <source>
        <dbReference type="ARBA" id="ARBA00022827"/>
    </source>
</evidence>
<dbReference type="SUPFAM" id="SSF143631">
    <property type="entry name" value="ApbE-like"/>
    <property type="match status" value="1"/>
</dbReference>
<dbReference type="Proteomes" id="UP001143349">
    <property type="component" value="Unassembled WGS sequence"/>
</dbReference>
<organism evidence="12 13">
    <name type="scientific">Paracoccus kondratievae</name>
    <dbReference type="NCBI Taxonomy" id="135740"/>
    <lineage>
        <taxon>Bacteria</taxon>
        <taxon>Pseudomonadati</taxon>
        <taxon>Pseudomonadota</taxon>
        <taxon>Alphaproteobacteria</taxon>
        <taxon>Rhodobacterales</taxon>
        <taxon>Paracoccaceae</taxon>
        <taxon>Paracoccus</taxon>
    </lineage>
</organism>
<protein>
    <recommendedName>
        <fullName evidence="3">FAD:protein FMN transferase</fullName>
        <ecNumber evidence="2">2.7.1.180</ecNumber>
    </recommendedName>
    <alternativeName>
        <fullName evidence="9">Flavin transferase</fullName>
    </alternativeName>
</protein>
<gene>
    <name evidence="12" type="primary">nosX_1</name>
    <name evidence="12" type="ORF">GCM10017635_01880</name>
</gene>
<evidence type="ECO:0000313" key="13">
    <source>
        <dbReference type="Proteomes" id="UP001143349"/>
    </source>
</evidence>
<keyword evidence="7" id="KW-0274">FAD</keyword>
<dbReference type="RefSeq" id="WP_010393299.1">
    <property type="nucleotide sequence ID" value="NZ_BSFH01000005.1"/>
</dbReference>
<sequence length="304" mass="32543">MNRRRFLLVTACAALPARAWAAPQEWRGRAMGADVTLRLRGASPTQARSFFGEAARVLAHVESLFSLHRDSDLTRLNRDGRLRFPAPGMIELLTLSGRLHEATGGAFDPTVQPLWVVRARGEDETTARTLVGWDAVRWSRTEVRLTRPGMALTFNGLAQGWAADRLAGAAVRHDLTDLLIDTGEIRALGTRRWPVTLADTAGAAYRRIRLCDRAVATSSPAGTLIGPRGLPHILAPGGGGVLWDTISVSAATAAMADGLSTALCLMQPDAACGALRRLPGCRIELAVPAQDAEFSGKMPATCHA</sequence>
<dbReference type="AlphaFoldDB" id="A0AAD3NWM7"/>
<keyword evidence="4" id="KW-0285">Flavoprotein</keyword>
<dbReference type="EMBL" id="BSFH01000005">
    <property type="protein sequence ID" value="GLK62720.1"/>
    <property type="molecule type" value="Genomic_DNA"/>
</dbReference>
<feature type="chain" id="PRO_5041991709" description="FAD:protein FMN transferase" evidence="11">
    <location>
        <begin position="22"/>
        <end position="304"/>
    </location>
</feature>
<keyword evidence="11" id="KW-0732">Signal</keyword>
<keyword evidence="6" id="KW-0479">Metal-binding</keyword>
<evidence type="ECO:0000256" key="2">
    <source>
        <dbReference type="ARBA" id="ARBA00011955"/>
    </source>
</evidence>
<dbReference type="InterPro" id="IPR024932">
    <property type="entry name" value="ApbE"/>
</dbReference>
<keyword evidence="5 12" id="KW-0808">Transferase</keyword>
<evidence type="ECO:0000256" key="8">
    <source>
        <dbReference type="ARBA" id="ARBA00022842"/>
    </source>
</evidence>
<feature type="signal peptide" evidence="11">
    <location>
        <begin position="1"/>
        <end position="21"/>
    </location>
</feature>
<dbReference type="InterPro" id="IPR003374">
    <property type="entry name" value="ApbE-like_sf"/>
</dbReference>
<evidence type="ECO:0000256" key="5">
    <source>
        <dbReference type="ARBA" id="ARBA00022679"/>
    </source>
</evidence>
<comment type="caution">
    <text evidence="12">The sequence shown here is derived from an EMBL/GenBank/DDBJ whole genome shotgun (WGS) entry which is preliminary data.</text>
</comment>
<evidence type="ECO:0000256" key="10">
    <source>
        <dbReference type="ARBA" id="ARBA00048540"/>
    </source>
</evidence>
<comment type="catalytic activity">
    <reaction evidence="10">
        <text>L-threonyl-[protein] + FAD = FMN-L-threonyl-[protein] + AMP + H(+)</text>
        <dbReference type="Rhea" id="RHEA:36847"/>
        <dbReference type="Rhea" id="RHEA-COMP:11060"/>
        <dbReference type="Rhea" id="RHEA-COMP:11061"/>
        <dbReference type="ChEBI" id="CHEBI:15378"/>
        <dbReference type="ChEBI" id="CHEBI:30013"/>
        <dbReference type="ChEBI" id="CHEBI:57692"/>
        <dbReference type="ChEBI" id="CHEBI:74257"/>
        <dbReference type="ChEBI" id="CHEBI:456215"/>
        <dbReference type="EC" id="2.7.1.180"/>
    </reaction>
</comment>
<keyword evidence="13" id="KW-1185">Reference proteome</keyword>
<dbReference type="PANTHER" id="PTHR30040">
    <property type="entry name" value="THIAMINE BIOSYNTHESIS LIPOPROTEIN APBE"/>
    <property type="match status" value="1"/>
</dbReference>
<dbReference type="Gene3D" id="3.10.520.10">
    <property type="entry name" value="ApbE-like domains"/>
    <property type="match status" value="1"/>
</dbReference>
<accession>A0AAD3NWM7</accession>
<name>A0AAD3NWM7_9RHOB</name>
<dbReference type="Pfam" id="PF02424">
    <property type="entry name" value="ApbE"/>
    <property type="match status" value="1"/>
</dbReference>